<organism evidence="1 2">
    <name type="scientific">Protopolystoma xenopodis</name>
    <dbReference type="NCBI Taxonomy" id="117903"/>
    <lineage>
        <taxon>Eukaryota</taxon>
        <taxon>Metazoa</taxon>
        <taxon>Spiralia</taxon>
        <taxon>Lophotrochozoa</taxon>
        <taxon>Platyhelminthes</taxon>
        <taxon>Monogenea</taxon>
        <taxon>Polyopisthocotylea</taxon>
        <taxon>Polystomatidea</taxon>
        <taxon>Polystomatidae</taxon>
        <taxon>Protopolystoma</taxon>
    </lineage>
</organism>
<comment type="caution">
    <text evidence="1">The sequence shown here is derived from an EMBL/GenBank/DDBJ whole genome shotgun (WGS) entry which is preliminary data.</text>
</comment>
<keyword evidence="2" id="KW-1185">Reference proteome</keyword>
<accession>A0A448WCC2</accession>
<reference evidence="1" key="1">
    <citation type="submission" date="2018-11" db="EMBL/GenBank/DDBJ databases">
        <authorList>
            <consortium name="Pathogen Informatics"/>
        </authorList>
    </citation>
    <scope>NUCLEOTIDE SEQUENCE</scope>
</reference>
<evidence type="ECO:0000313" key="2">
    <source>
        <dbReference type="Proteomes" id="UP000784294"/>
    </source>
</evidence>
<gene>
    <name evidence="1" type="ORF">PXEA_LOCUS1731</name>
</gene>
<dbReference type="AlphaFoldDB" id="A0A448WCC2"/>
<evidence type="ECO:0000313" key="1">
    <source>
        <dbReference type="EMBL" id="VEL08291.1"/>
    </source>
</evidence>
<dbReference type="Proteomes" id="UP000784294">
    <property type="component" value="Unassembled WGS sequence"/>
</dbReference>
<protein>
    <submittedName>
        <fullName evidence="1">Uncharacterized protein</fullName>
    </submittedName>
</protein>
<proteinExistence type="predicted"/>
<dbReference type="EMBL" id="CAAALY010003592">
    <property type="protein sequence ID" value="VEL08291.1"/>
    <property type="molecule type" value="Genomic_DNA"/>
</dbReference>
<sequence>MVADSSLPAVDWLYWNILADAVSEIIFFESADDAWIEASAQMGRLLEHPHKRLFCDRANASQHGYKSCSGWAAVSNSAKSQGTR</sequence>
<name>A0A448WCC2_9PLAT</name>
<feature type="non-terminal residue" evidence="1">
    <location>
        <position position="1"/>
    </location>
</feature>